<dbReference type="InterPro" id="IPR000980">
    <property type="entry name" value="SH2"/>
</dbReference>
<dbReference type="Proteomes" id="UP000008068">
    <property type="component" value="Unassembled WGS sequence"/>
</dbReference>
<organism evidence="5">
    <name type="scientific">Caenorhabditis brenneri</name>
    <name type="common">Nematode worm</name>
    <dbReference type="NCBI Taxonomy" id="135651"/>
    <lineage>
        <taxon>Eukaryota</taxon>
        <taxon>Metazoa</taxon>
        <taxon>Ecdysozoa</taxon>
        <taxon>Nematoda</taxon>
        <taxon>Chromadorea</taxon>
        <taxon>Rhabditida</taxon>
        <taxon>Rhabditina</taxon>
        <taxon>Rhabditomorpha</taxon>
        <taxon>Rhabditoidea</taxon>
        <taxon>Rhabditidae</taxon>
        <taxon>Peloderinae</taxon>
        <taxon>Caenorhabditis</taxon>
    </lineage>
</organism>
<proteinExistence type="predicted"/>
<dbReference type="GO" id="GO:0030971">
    <property type="term" value="F:receptor tyrosine kinase binding"/>
    <property type="evidence" value="ECO:0007669"/>
    <property type="project" value="TreeGrafter"/>
</dbReference>
<gene>
    <name evidence="4" type="ORF">CAEBREN_09233</name>
</gene>
<dbReference type="Pfam" id="PF00017">
    <property type="entry name" value="SH2"/>
    <property type="match status" value="1"/>
</dbReference>
<dbReference type="GO" id="GO:0016477">
    <property type="term" value="P:cell migration"/>
    <property type="evidence" value="ECO:0007669"/>
    <property type="project" value="TreeGrafter"/>
</dbReference>
<keyword evidence="1 2" id="KW-0727">SH2 domain</keyword>
<evidence type="ECO:0000259" key="3">
    <source>
        <dbReference type="PROSITE" id="PS50001"/>
    </source>
</evidence>
<dbReference type="Pfam" id="PF04435">
    <property type="entry name" value="SPK"/>
    <property type="match status" value="1"/>
</dbReference>
<sequence length="273" mass="31197">MILYCATIYGDIVGGRATPASHAAKVPTAPTNEVQQTIQPTVVPFSQNKTGDTTTSTEQQKFLKFVARKCQETDKFLVLDHVSKEFKETTKTPTSINIIKKWLRLYKENFNFSLSDFDKPSPSKIRQAYVLKAYIDPKLHESRHLIGYASKDKSLKLGVLDQSEDEEDVQTPMEHEPWFFDRISTQRANELLSHGPEGQFLVRFAESNGGASTITRRGKNQNNHFKVQDVDGQLRIRDERTFMNMNDLITYYTTNPILSSSERQLYLSDPLPK</sequence>
<name>G0NGF4_CAEBE</name>
<dbReference type="Gene3D" id="3.30.505.10">
    <property type="entry name" value="SH2 domain"/>
    <property type="match status" value="1"/>
</dbReference>
<evidence type="ECO:0000313" key="4">
    <source>
        <dbReference type="EMBL" id="EGT59983.1"/>
    </source>
</evidence>
<feature type="domain" description="SH2" evidence="3">
    <location>
        <begin position="178"/>
        <end position="271"/>
    </location>
</feature>
<dbReference type="eggNOG" id="KOG4226">
    <property type="taxonomic scope" value="Eukaryota"/>
</dbReference>
<dbReference type="InterPro" id="IPR051184">
    <property type="entry name" value="Tyrosine-phos_adapter"/>
</dbReference>
<dbReference type="GO" id="GO:0035591">
    <property type="term" value="F:signaling adaptor activity"/>
    <property type="evidence" value="ECO:0007669"/>
    <property type="project" value="TreeGrafter"/>
</dbReference>
<keyword evidence="5" id="KW-1185">Reference proteome</keyword>
<dbReference type="HOGENOM" id="CLU_1020233_0_0_1"/>
<evidence type="ECO:0000256" key="2">
    <source>
        <dbReference type="PROSITE-ProRule" id="PRU00191"/>
    </source>
</evidence>
<dbReference type="InParanoid" id="G0NGF4"/>
<dbReference type="STRING" id="135651.G0NGF4"/>
<dbReference type="GO" id="GO:0005737">
    <property type="term" value="C:cytoplasm"/>
    <property type="evidence" value="ECO:0007669"/>
    <property type="project" value="TreeGrafter"/>
</dbReference>
<protein>
    <recommendedName>
        <fullName evidence="3">SH2 domain-containing protein</fullName>
    </recommendedName>
</protein>
<dbReference type="InterPro" id="IPR036860">
    <property type="entry name" value="SH2_dom_sf"/>
</dbReference>
<dbReference type="PROSITE" id="PS50001">
    <property type="entry name" value="SH2"/>
    <property type="match status" value="1"/>
</dbReference>
<dbReference type="PANTHER" id="PTHR19969:SF14">
    <property type="entry name" value="DREADLOCKS, ISOFORM B"/>
    <property type="match status" value="1"/>
</dbReference>
<dbReference type="AlphaFoldDB" id="G0NGF4"/>
<evidence type="ECO:0000313" key="5">
    <source>
        <dbReference type="Proteomes" id="UP000008068"/>
    </source>
</evidence>
<dbReference type="SMART" id="SM00252">
    <property type="entry name" value="SH2"/>
    <property type="match status" value="1"/>
</dbReference>
<dbReference type="PANTHER" id="PTHR19969">
    <property type="entry name" value="SH2-SH3 ADAPTOR PROTEIN-RELATED"/>
    <property type="match status" value="1"/>
</dbReference>
<dbReference type="PRINTS" id="PR00401">
    <property type="entry name" value="SH2DOMAIN"/>
</dbReference>
<reference evidence="5" key="1">
    <citation type="submission" date="2011-07" db="EMBL/GenBank/DDBJ databases">
        <authorList>
            <consortium name="Caenorhabditis brenneri Sequencing and Analysis Consortium"/>
            <person name="Wilson R.K."/>
        </authorList>
    </citation>
    <scope>NUCLEOTIDE SEQUENCE [LARGE SCALE GENOMIC DNA]</scope>
    <source>
        <strain evidence="5">PB2801</strain>
    </source>
</reference>
<dbReference type="EMBL" id="GL379879">
    <property type="protein sequence ID" value="EGT59983.1"/>
    <property type="molecule type" value="Genomic_DNA"/>
</dbReference>
<dbReference type="SUPFAM" id="SSF55550">
    <property type="entry name" value="SH2 domain"/>
    <property type="match status" value="1"/>
</dbReference>
<dbReference type="OrthoDB" id="5829992at2759"/>
<evidence type="ECO:0000256" key="1">
    <source>
        <dbReference type="ARBA" id="ARBA00022999"/>
    </source>
</evidence>
<dbReference type="InterPro" id="IPR006570">
    <property type="entry name" value="SPK_dom"/>
</dbReference>
<accession>G0NGF4</accession>
<dbReference type="GO" id="GO:0048013">
    <property type="term" value="P:ephrin receptor signaling pathway"/>
    <property type="evidence" value="ECO:0007669"/>
    <property type="project" value="TreeGrafter"/>
</dbReference>